<evidence type="ECO:0008006" key="3">
    <source>
        <dbReference type="Google" id="ProtNLM"/>
    </source>
</evidence>
<dbReference type="InterPro" id="IPR036619">
    <property type="entry name" value="NinB_sf"/>
</dbReference>
<comment type="caution">
    <text evidence="1">The sequence shown here is derived from an EMBL/GenBank/DDBJ whole genome shotgun (WGS) entry which is preliminary data.</text>
</comment>
<dbReference type="RefSeq" id="WP_004645330.1">
    <property type="nucleotide sequence ID" value="NZ_KI530561.1"/>
</dbReference>
<dbReference type="Gene3D" id="1.10.3790.10">
    <property type="entry name" value="NinB"/>
    <property type="match status" value="1"/>
</dbReference>
<organism evidence="1 2">
    <name type="scientific">Acinetobacter lwoffii NCTC 5866 = CIP 64.10 = NIPH 512</name>
    <dbReference type="NCBI Taxonomy" id="981327"/>
    <lineage>
        <taxon>Bacteria</taxon>
        <taxon>Pseudomonadati</taxon>
        <taxon>Pseudomonadota</taxon>
        <taxon>Gammaproteobacteria</taxon>
        <taxon>Moraxellales</taxon>
        <taxon>Moraxellaceae</taxon>
        <taxon>Acinetobacter</taxon>
    </lineage>
</organism>
<name>A0ABP2ZFV8_ACILW</name>
<accession>A0ABP2ZFV8</accession>
<sequence length="168" mass="19690">MMKNVSKLEPITLVIKSFEEVGRAIAYMHRHHADALSDGKPLVVRIDQKQETLSSAQRRLYWLWMTEYGKQRGLDKEEASAFFKYKYLSIIFNRDNVGEYPETFRVMRDLKKSGSSGYEPLRQFVSNRMSITEATPKQMAEFLTDIEMWCLKDGVRLTCPDDLKYVME</sequence>
<gene>
    <name evidence="1" type="ORF">P800_01231</name>
</gene>
<dbReference type="EMBL" id="AYHO01000002">
    <property type="protein sequence ID" value="ESJ96407.1"/>
    <property type="molecule type" value="Genomic_DNA"/>
</dbReference>
<proteinExistence type="predicted"/>
<protein>
    <recommendedName>
        <fullName evidence="3">NinB protein</fullName>
    </recommendedName>
</protein>
<evidence type="ECO:0000313" key="1">
    <source>
        <dbReference type="EMBL" id="ESJ96407.1"/>
    </source>
</evidence>
<keyword evidence="2" id="KW-1185">Reference proteome</keyword>
<dbReference type="Proteomes" id="UP000018465">
    <property type="component" value="Unassembled WGS sequence"/>
</dbReference>
<reference evidence="1 2" key="1">
    <citation type="submission" date="2013-10" db="EMBL/GenBank/DDBJ databases">
        <title>The Genome Sequence of Acinetobacter lwoffii NIPH 512.</title>
        <authorList>
            <consortium name="The Broad Institute Genomics Platform"/>
            <consortium name="The Broad Institute Genome Sequencing Center for Infectious Disease"/>
            <person name="Cerqueira G."/>
            <person name="Feldgarden M."/>
            <person name="Courvalin P."/>
            <person name="Grillot-Courvalin C."/>
            <person name="Clermont D."/>
            <person name="Rocha E."/>
            <person name="Yoon E.-J."/>
            <person name="Nemec A."/>
            <person name="Young S.K."/>
            <person name="Zeng Q."/>
            <person name="Gargeya S."/>
            <person name="Fitzgerald M."/>
            <person name="Abouelleil A."/>
            <person name="Alvarado L."/>
            <person name="Berlin A.M."/>
            <person name="Chapman S.B."/>
            <person name="Gainer-Dewar J."/>
            <person name="Goldberg J."/>
            <person name="Gnerre S."/>
            <person name="Griggs A."/>
            <person name="Gujja S."/>
            <person name="Hansen M."/>
            <person name="Howarth C."/>
            <person name="Imamovic A."/>
            <person name="Ireland A."/>
            <person name="Larimer J."/>
            <person name="McCowan C."/>
            <person name="Murphy C."/>
            <person name="Pearson M."/>
            <person name="Poon T.W."/>
            <person name="Priest M."/>
            <person name="Roberts A."/>
            <person name="Saif S."/>
            <person name="Shea T."/>
            <person name="Sykes S."/>
            <person name="Wortman J."/>
            <person name="Nusbaum C."/>
            <person name="Birren B."/>
        </authorList>
    </citation>
    <scope>NUCLEOTIDE SEQUENCE [LARGE SCALE GENOMIC DNA]</scope>
    <source>
        <strain evidence="1 2">NIPH 512</strain>
    </source>
</reference>
<evidence type="ECO:0000313" key="2">
    <source>
        <dbReference type="Proteomes" id="UP000018465"/>
    </source>
</evidence>